<evidence type="ECO:0000256" key="1">
    <source>
        <dbReference type="ARBA" id="ARBA00007218"/>
    </source>
</evidence>
<proteinExistence type="inferred from homology"/>
<dbReference type="Proteomes" id="UP000194236">
    <property type="component" value="Unassembled WGS sequence"/>
</dbReference>
<dbReference type="GO" id="GO:0072669">
    <property type="term" value="C:tRNA-splicing ligase complex"/>
    <property type="evidence" value="ECO:0007669"/>
    <property type="project" value="TreeGrafter"/>
</dbReference>
<feature type="non-terminal residue" evidence="2">
    <location>
        <position position="182"/>
    </location>
</feature>
<accession>A0A1Y3B3Y7</accession>
<dbReference type="AlphaFoldDB" id="A0A1Y3B3Y7"/>
<comment type="caution">
    <text evidence="2">The sequence shown here is derived from an EMBL/GenBank/DDBJ whole genome shotgun (WGS) entry which is preliminary data.</text>
</comment>
<evidence type="ECO:0000313" key="2">
    <source>
        <dbReference type="EMBL" id="OTF75530.1"/>
    </source>
</evidence>
<dbReference type="EMBL" id="MUJZ01041493">
    <property type="protein sequence ID" value="OTF75530.1"/>
    <property type="molecule type" value="Genomic_DNA"/>
</dbReference>
<sequence>MLSMSQDLVDIFGELNCQPIKDIDLDGLSLIDFAHESDADSLRIELNSLLSELGSIHNNTGIDIVASRHMILHSLAGDLLAARVNYVKKFDENLDVFTDKLNPKNDIQIINNCLSIPKASNQLKNIKTYFQTVRQRLDKSPLKYQDEDSLLLPNGGRLTKAQWAELKRLNEQLANEYALRRE</sequence>
<dbReference type="Pfam" id="PF10239">
    <property type="entry name" value="DUF2465"/>
    <property type="match status" value="1"/>
</dbReference>
<reference evidence="2 3" key="1">
    <citation type="submission" date="2017-03" db="EMBL/GenBank/DDBJ databases">
        <title>Genome Survey of Euroglyphus maynei.</title>
        <authorList>
            <person name="Arlian L.G."/>
            <person name="Morgan M.S."/>
            <person name="Rider S.D."/>
        </authorList>
    </citation>
    <scope>NUCLEOTIDE SEQUENCE [LARGE SCALE GENOMIC DNA]</scope>
    <source>
        <strain evidence="2">Arlian Lab</strain>
        <tissue evidence="2">Whole body</tissue>
    </source>
</reference>
<evidence type="ECO:0000313" key="3">
    <source>
        <dbReference type="Proteomes" id="UP000194236"/>
    </source>
</evidence>
<organism evidence="2 3">
    <name type="scientific">Euroglyphus maynei</name>
    <name type="common">Mayne's house dust mite</name>
    <dbReference type="NCBI Taxonomy" id="6958"/>
    <lineage>
        <taxon>Eukaryota</taxon>
        <taxon>Metazoa</taxon>
        <taxon>Ecdysozoa</taxon>
        <taxon>Arthropoda</taxon>
        <taxon>Chelicerata</taxon>
        <taxon>Arachnida</taxon>
        <taxon>Acari</taxon>
        <taxon>Acariformes</taxon>
        <taxon>Sarcoptiformes</taxon>
        <taxon>Astigmata</taxon>
        <taxon>Psoroptidia</taxon>
        <taxon>Analgoidea</taxon>
        <taxon>Pyroglyphidae</taxon>
        <taxon>Pyroglyphinae</taxon>
        <taxon>Euroglyphus</taxon>
    </lineage>
</organism>
<dbReference type="PANTHER" id="PTHR31353:SF1">
    <property type="entry name" value="PROTEIN FAM98B"/>
    <property type="match status" value="1"/>
</dbReference>
<dbReference type="OrthoDB" id="512356at2759"/>
<protein>
    <submittedName>
        <fullName evidence="2">Uncharacterized protein</fullName>
    </submittedName>
</protein>
<dbReference type="InterPro" id="IPR018797">
    <property type="entry name" value="FAM98"/>
</dbReference>
<dbReference type="PANTHER" id="PTHR31353">
    <property type="entry name" value="FAM98"/>
    <property type="match status" value="1"/>
</dbReference>
<keyword evidence="3" id="KW-1185">Reference proteome</keyword>
<name>A0A1Y3B3Y7_EURMA</name>
<comment type="similarity">
    <text evidence="1">Belongs to the FAM98 family.</text>
</comment>
<gene>
    <name evidence="2" type="ORF">BLA29_010764</name>
</gene>